<evidence type="ECO:0000313" key="2">
    <source>
        <dbReference type="Proteomes" id="UP000037069"/>
    </source>
</evidence>
<evidence type="ECO:0000313" key="1">
    <source>
        <dbReference type="EMBL" id="KNC33027.1"/>
    </source>
</evidence>
<keyword evidence="2" id="KW-1185">Reference proteome</keyword>
<dbReference type="Gene3D" id="3.30.420.10">
    <property type="entry name" value="Ribonuclease H-like superfamily/Ribonuclease H"/>
    <property type="match status" value="1"/>
</dbReference>
<organism evidence="1 2">
    <name type="scientific">Lucilia cuprina</name>
    <name type="common">Green bottle fly</name>
    <name type="synonym">Australian sheep blowfly</name>
    <dbReference type="NCBI Taxonomy" id="7375"/>
    <lineage>
        <taxon>Eukaryota</taxon>
        <taxon>Metazoa</taxon>
        <taxon>Ecdysozoa</taxon>
        <taxon>Arthropoda</taxon>
        <taxon>Hexapoda</taxon>
        <taxon>Insecta</taxon>
        <taxon>Pterygota</taxon>
        <taxon>Neoptera</taxon>
        <taxon>Endopterygota</taxon>
        <taxon>Diptera</taxon>
        <taxon>Brachycera</taxon>
        <taxon>Muscomorpha</taxon>
        <taxon>Oestroidea</taxon>
        <taxon>Calliphoridae</taxon>
        <taxon>Luciliinae</taxon>
        <taxon>Lucilia</taxon>
    </lineage>
</organism>
<name>A0A0L0CLB9_LUCCU</name>
<proteinExistence type="predicted"/>
<gene>
    <name evidence="1" type="ORF">FF38_02874</name>
</gene>
<dbReference type="AlphaFoldDB" id="A0A0L0CLB9"/>
<protein>
    <submittedName>
        <fullName evidence="1">Uncharacterized protein</fullName>
    </submittedName>
</protein>
<dbReference type="InterPro" id="IPR036397">
    <property type="entry name" value="RNaseH_sf"/>
</dbReference>
<reference evidence="1 2" key="1">
    <citation type="journal article" date="2015" name="Nat. Commun.">
        <title>Lucilia cuprina genome unlocks parasitic fly biology to underpin future interventions.</title>
        <authorList>
            <person name="Anstead C.A."/>
            <person name="Korhonen P.K."/>
            <person name="Young N.D."/>
            <person name="Hall R.S."/>
            <person name="Jex A.R."/>
            <person name="Murali S.C."/>
            <person name="Hughes D.S."/>
            <person name="Lee S.F."/>
            <person name="Perry T."/>
            <person name="Stroehlein A.J."/>
            <person name="Ansell B.R."/>
            <person name="Breugelmans B."/>
            <person name="Hofmann A."/>
            <person name="Qu J."/>
            <person name="Dugan S."/>
            <person name="Lee S.L."/>
            <person name="Chao H."/>
            <person name="Dinh H."/>
            <person name="Han Y."/>
            <person name="Doddapaneni H.V."/>
            <person name="Worley K.C."/>
            <person name="Muzny D.M."/>
            <person name="Ioannidis P."/>
            <person name="Waterhouse R.M."/>
            <person name="Zdobnov E.M."/>
            <person name="James P.J."/>
            <person name="Bagnall N.H."/>
            <person name="Kotze A.C."/>
            <person name="Gibbs R.A."/>
            <person name="Richards S."/>
            <person name="Batterham P."/>
            <person name="Gasser R.B."/>
        </authorList>
    </citation>
    <scope>NUCLEOTIDE SEQUENCE [LARGE SCALE GENOMIC DNA]</scope>
    <source>
        <strain evidence="1 2">LS</strain>
        <tissue evidence="1">Full body</tissue>
    </source>
</reference>
<dbReference type="SUPFAM" id="SSF53098">
    <property type="entry name" value="Ribonuclease H-like"/>
    <property type="match status" value="1"/>
</dbReference>
<comment type="caution">
    <text evidence="1">The sequence shown here is derived from an EMBL/GenBank/DDBJ whole genome shotgun (WGS) entry which is preliminary data.</text>
</comment>
<dbReference type="Proteomes" id="UP000037069">
    <property type="component" value="Unassembled WGS sequence"/>
</dbReference>
<dbReference type="GO" id="GO:0003676">
    <property type="term" value="F:nucleic acid binding"/>
    <property type="evidence" value="ECO:0007669"/>
    <property type="project" value="InterPro"/>
</dbReference>
<sequence length="135" mass="15594">MQLRTNRLSLKLHNQCNIWNLTIERASLEDILNDLNIKLHWLPGHANVPGNNVADVLADARSGRLRILEKRTERSIIRSIQENPKLSAVELNQKMRTDLEITVSDQTVRRCDGRTKVWRKPNGELLPQNGHYLDL</sequence>
<accession>A0A0L0CLB9</accession>
<dbReference type="EMBL" id="JRES01000241">
    <property type="protein sequence ID" value="KNC33027.1"/>
    <property type="molecule type" value="Genomic_DNA"/>
</dbReference>
<dbReference type="InterPro" id="IPR012337">
    <property type="entry name" value="RNaseH-like_sf"/>
</dbReference>